<sequence>MSKHNASPRDRSLPFFAGADYDEISQVLPLPACSSRRQRGAIAAIVAGMLHHVRMRRGDQWISYSRDRSRYAGQDFYHGEAYGYAPVVGAIDRLAAAGFFTEHDRKPQTKVATGIQSRFRPKAGLLLGHDLPRITKPAGQLIRLRDRKTRVLEPFRETRNVARMRAFVSRINRHIAETDIQFHGGQTRDGTICHFARHSVDLADMSLYRVFSGDWSMGGRFYGACWQSMTKEDRQKYRINGEVVVEHDYRSLHPRILYTLLGRIDLDWDGYDAYAIPGFGDQRKACKRAFNIMLNANSASNAVGAVAEHVRSGSFIEAREMIEAIKSTHPGLVRLFHSDIGIKLQWLDAEMCRDVLDAMVLQRGITTLPIHDSFIVPAFAGDELVQVMETVFDRIIGRTNIRDLVDISVFYPKTILHNGGSCPAPRSDPSCDDPADSESEAGI</sequence>
<comment type="caution">
    <text evidence="2">The sequence shown here is derived from an EMBL/GenBank/DDBJ whole genome shotgun (WGS) entry which is preliminary data.</text>
</comment>
<evidence type="ECO:0000313" key="3">
    <source>
        <dbReference type="Proteomes" id="UP000191933"/>
    </source>
</evidence>
<feature type="region of interest" description="Disordered" evidence="1">
    <location>
        <begin position="421"/>
        <end position="443"/>
    </location>
</feature>
<accession>A0A9W5F350</accession>
<gene>
    <name evidence="2" type="ORF">AGR2A_pb10131</name>
</gene>
<name>A0A9W5F350_9HYPH</name>
<reference evidence="2 3" key="1">
    <citation type="submission" date="2016-01" db="EMBL/GenBank/DDBJ databases">
        <authorList>
            <person name="Regsiter A."/>
            <person name="william w."/>
        </authorList>
    </citation>
    <scope>NUCLEOTIDE SEQUENCE [LARGE SCALE GENOMIC DNA]</scope>
    <source>
        <strain evidence="2 3">CFBP 5494</strain>
    </source>
</reference>
<evidence type="ECO:0000256" key="1">
    <source>
        <dbReference type="SAM" id="MobiDB-lite"/>
    </source>
</evidence>
<keyword evidence="3" id="KW-1185">Reference proteome</keyword>
<dbReference type="Proteomes" id="UP000191933">
    <property type="component" value="Unassembled WGS sequence"/>
</dbReference>
<protein>
    <submittedName>
        <fullName evidence="2">Uncharacterized protein</fullName>
    </submittedName>
</protein>
<proteinExistence type="predicted"/>
<feature type="compositionally biased region" description="Acidic residues" evidence="1">
    <location>
        <begin position="430"/>
        <end position="443"/>
    </location>
</feature>
<evidence type="ECO:0000313" key="2">
    <source>
        <dbReference type="EMBL" id="CUX03369.1"/>
    </source>
</evidence>
<dbReference type="AlphaFoldDB" id="A0A9W5F350"/>
<organism evidence="2 3">
    <name type="scientific">Agrobacterium genomosp. 2 str. CFBP 5494</name>
    <dbReference type="NCBI Taxonomy" id="1183436"/>
    <lineage>
        <taxon>Bacteria</taxon>
        <taxon>Pseudomonadati</taxon>
        <taxon>Pseudomonadota</taxon>
        <taxon>Alphaproteobacteria</taxon>
        <taxon>Hyphomicrobiales</taxon>
        <taxon>Rhizobiaceae</taxon>
        <taxon>Rhizobium/Agrobacterium group</taxon>
        <taxon>Agrobacterium</taxon>
        <taxon>Agrobacterium tumefaciens complex</taxon>
    </lineage>
</organism>
<dbReference type="EMBL" id="FBVY01000047">
    <property type="protein sequence ID" value="CUX03369.1"/>
    <property type="molecule type" value="Genomic_DNA"/>
</dbReference>